<evidence type="ECO:0000256" key="1">
    <source>
        <dbReference type="ARBA" id="ARBA00022729"/>
    </source>
</evidence>
<reference evidence="4" key="1">
    <citation type="submission" date="2022-06" db="EMBL/GenBank/DDBJ databases">
        <title>Aquibacillus sp. a new bacterium isolated from soil saline samples.</title>
        <authorList>
            <person name="Galisteo C."/>
            <person name="De La Haba R."/>
            <person name="Sanchez-Porro C."/>
            <person name="Ventosa A."/>
        </authorList>
    </citation>
    <scope>NUCLEOTIDE SEQUENCE</scope>
    <source>
        <strain evidence="4">3ASR75-54</strain>
    </source>
</reference>
<proteinExistence type="predicted"/>
<dbReference type="RefSeq" id="WP_272444926.1">
    <property type="nucleotide sequence ID" value="NZ_JAMQKC010000002.1"/>
</dbReference>
<gene>
    <name evidence="4" type="ORF">NC799_03380</name>
</gene>
<feature type="domain" description="SLH" evidence="3">
    <location>
        <begin position="32"/>
        <end position="95"/>
    </location>
</feature>
<dbReference type="Pfam" id="PF00395">
    <property type="entry name" value="SLH"/>
    <property type="match status" value="3"/>
</dbReference>
<feature type="signal peptide" evidence="2">
    <location>
        <begin position="1"/>
        <end position="27"/>
    </location>
</feature>
<evidence type="ECO:0000259" key="3">
    <source>
        <dbReference type="PROSITE" id="PS51272"/>
    </source>
</evidence>
<keyword evidence="5" id="KW-1185">Reference proteome</keyword>
<dbReference type="EMBL" id="JAMQKC010000002">
    <property type="protein sequence ID" value="MDC3415951.1"/>
    <property type="molecule type" value="Genomic_DNA"/>
</dbReference>
<dbReference type="InterPro" id="IPR051465">
    <property type="entry name" value="Cell_Envelope_Struct_Comp"/>
</dbReference>
<accession>A0A9X3WF82</accession>
<dbReference type="AlphaFoldDB" id="A0A9X3WF82"/>
<protein>
    <submittedName>
        <fullName evidence="4">S-layer homology domain-containing protein</fullName>
    </submittedName>
</protein>
<evidence type="ECO:0000313" key="4">
    <source>
        <dbReference type="EMBL" id="MDC3415951.1"/>
    </source>
</evidence>
<dbReference type="PANTHER" id="PTHR43308">
    <property type="entry name" value="OUTER MEMBRANE PROTEIN ALPHA-RELATED"/>
    <property type="match status" value="1"/>
</dbReference>
<dbReference type="PANTHER" id="PTHR43308:SF1">
    <property type="entry name" value="OUTER MEMBRANE PROTEIN ALPHA"/>
    <property type="match status" value="1"/>
</dbReference>
<keyword evidence="1 2" id="KW-0732">Signal</keyword>
<feature type="domain" description="SLH" evidence="3">
    <location>
        <begin position="96"/>
        <end position="157"/>
    </location>
</feature>
<comment type="caution">
    <text evidence="4">The sequence shown here is derived from an EMBL/GenBank/DDBJ whole genome shotgun (WGS) entry which is preliminary data.</text>
</comment>
<organism evidence="4 5">
    <name type="scientific">Aquibacillus salsiterrae</name>
    <dbReference type="NCBI Taxonomy" id="2950439"/>
    <lineage>
        <taxon>Bacteria</taxon>
        <taxon>Bacillati</taxon>
        <taxon>Bacillota</taxon>
        <taxon>Bacilli</taxon>
        <taxon>Bacillales</taxon>
        <taxon>Bacillaceae</taxon>
        <taxon>Aquibacillus</taxon>
    </lineage>
</organism>
<dbReference type="Proteomes" id="UP001145069">
    <property type="component" value="Unassembled WGS sequence"/>
</dbReference>
<feature type="chain" id="PRO_5040796547" evidence="2">
    <location>
        <begin position="28"/>
        <end position="375"/>
    </location>
</feature>
<evidence type="ECO:0000256" key="2">
    <source>
        <dbReference type="SAM" id="SignalP"/>
    </source>
</evidence>
<feature type="domain" description="SLH" evidence="3">
    <location>
        <begin position="158"/>
        <end position="215"/>
    </location>
</feature>
<sequence>MGKFKTLTLATITAVAMTLATAPAVFANEDSSNSSFSDVKEGESHYESITLLAEAGIIKGYPDDTFKPNNPLSRANAAVLFANALGLALPEKSVVEDYFGDVSATHTYASEIAAVAEAKIFKGANGNFQINSQLTREAMASTLVNAFQLVDTGEEIDVNVSNVSETHKASVKILAQAGITNQLDDFKPKEIVTRGQFATFLYKAIMYQFESGGFIEYEKPIAIADETTKEAVIINLFENYNEGDLTTVSVFGYDQNGEVIATPLVSEQINIVDGLVEGIVDVSTFENGTYLAEVAYGDNVYQVEFIIDFTEVDEIVASVNAATTEEELFQALSNDYFYDVEEALVADYMAAIASTEFNLIYDIQTVIDEININNL</sequence>
<dbReference type="PROSITE" id="PS51272">
    <property type="entry name" value="SLH"/>
    <property type="match status" value="3"/>
</dbReference>
<dbReference type="InterPro" id="IPR001119">
    <property type="entry name" value="SLH_dom"/>
</dbReference>
<evidence type="ECO:0000313" key="5">
    <source>
        <dbReference type="Proteomes" id="UP001145069"/>
    </source>
</evidence>
<name>A0A9X3WF82_9BACI</name>